<accession>A0ABW1T5G2</accession>
<dbReference type="Pfam" id="PF00903">
    <property type="entry name" value="Glyoxalase"/>
    <property type="match status" value="1"/>
</dbReference>
<dbReference type="PROSITE" id="PS51819">
    <property type="entry name" value="VOC"/>
    <property type="match status" value="1"/>
</dbReference>
<dbReference type="PANTHER" id="PTHR43048:SF3">
    <property type="entry name" value="METHYLMALONYL-COA EPIMERASE, MITOCHONDRIAL"/>
    <property type="match status" value="1"/>
</dbReference>
<reference evidence="5" key="1">
    <citation type="journal article" date="2019" name="Int. J. Syst. Evol. Microbiol.">
        <title>The Global Catalogue of Microorganisms (GCM) 10K type strain sequencing project: providing services to taxonomists for standard genome sequencing and annotation.</title>
        <authorList>
            <consortium name="The Broad Institute Genomics Platform"/>
            <consortium name="The Broad Institute Genome Sequencing Center for Infectious Disease"/>
            <person name="Wu L."/>
            <person name="Ma J."/>
        </authorList>
    </citation>
    <scope>NUCLEOTIDE SEQUENCE [LARGE SCALE GENOMIC DNA]</scope>
    <source>
        <strain evidence="5">CGMCC 4.7317</strain>
    </source>
</reference>
<dbReference type="InterPro" id="IPR029068">
    <property type="entry name" value="Glyas_Bleomycin-R_OHBP_Dase"/>
</dbReference>
<protein>
    <submittedName>
        <fullName evidence="4">VOC family protein</fullName>
    </submittedName>
</protein>
<dbReference type="InterPro" id="IPR037523">
    <property type="entry name" value="VOC_core"/>
</dbReference>
<name>A0ABW1T5G2_9ACTN</name>
<evidence type="ECO:0000313" key="5">
    <source>
        <dbReference type="Proteomes" id="UP001596138"/>
    </source>
</evidence>
<proteinExistence type="predicted"/>
<keyword evidence="5" id="KW-1185">Reference proteome</keyword>
<dbReference type="SUPFAM" id="SSF54593">
    <property type="entry name" value="Glyoxalase/Bleomycin resistance protein/Dihydroxybiphenyl dioxygenase"/>
    <property type="match status" value="1"/>
</dbReference>
<feature type="domain" description="VOC" evidence="3">
    <location>
        <begin position="2"/>
        <end position="172"/>
    </location>
</feature>
<dbReference type="RefSeq" id="WP_386768415.1">
    <property type="nucleotide sequence ID" value="NZ_JBHSTI010000009.1"/>
</dbReference>
<dbReference type="PANTHER" id="PTHR43048">
    <property type="entry name" value="METHYLMALONYL-COA EPIMERASE"/>
    <property type="match status" value="1"/>
</dbReference>
<gene>
    <name evidence="4" type="ORF">ACFQGU_15445</name>
</gene>
<evidence type="ECO:0000313" key="4">
    <source>
        <dbReference type="EMBL" id="MFC6239273.1"/>
    </source>
</evidence>
<dbReference type="InterPro" id="IPR004360">
    <property type="entry name" value="Glyas_Fos-R_dOase_dom"/>
</dbReference>
<feature type="compositionally biased region" description="Basic and acidic residues" evidence="2">
    <location>
        <begin position="49"/>
        <end position="66"/>
    </location>
</feature>
<dbReference type="Proteomes" id="UP001596138">
    <property type="component" value="Unassembled WGS sequence"/>
</dbReference>
<evidence type="ECO:0000259" key="3">
    <source>
        <dbReference type="PROSITE" id="PS51819"/>
    </source>
</evidence>
<evidence type="ECO:0000256" key="1">
    <source>
        <dbReference type="ARBA" id="ARBA00022723"/>
    </source>
</evidence>
<feature type="region of interest" description="Disordered" evidence="2">
    <location>
        <begin position="32"/>
        <end position="66"/>
    </location>
</feature>
<dbReference type="EMBL" id="JBHSTI010000009">
    <property type="protein sequence ID" value="MFC6239273.1"/>
    <property type="molecule type" value="Genomic_DNA"/>
</dbReference>
<comment type="caution">
    <text evidence="4">The sequence shown here is derived from an EMBL/GenBank/DDBJ whole genome shotgun (WGS) entry which is preliminary data.</text>
</comment>
<keyword evidence="1" id="KW-0479">Metal-binding</keyword>
<evidence type="ECO:0000256" key="2">
    <source>
        <dbReference type="SAM" id="MobiDB-lite"/>
    </source>
</evidence>
<dbReference type="Gene3D" id="3.10.180.10">
    <property type="entry name" value="2,3-Dihydroxybiphenyl 1,2-Dioxygenase, domain 1"/>
    <property type="match status" value="1"/>
</dbReference>
<sequence length="180" mass="19872">MKLFHINVVCMDFEKSYAFYTETLGMVPLTRRTASSGDGAPTGPLTRLPDGRLPGEARTKDEDQDASRRALAMSGDMGSRGVLLYWPEMPQGPYIDLLEWTEGGYDVERTVKGTGFARLAMQVDDIEAEYARMTERGVEFYSEPVLITLGATAIKIVFFEDPDGTVLEFVELAAGGWGKV</sequence>
<dbReference type="InterPro" id="IPR051785">
    <property type="entry name" value="MMCE/EMCE_epimerase"/>
</dbReference>
<organism evidence="4 5">
    <name type="scientific">Longivirga aurantiaca</name>
    <dbReference type="NCBI Taxonomy" id="1837743"/>
    <lineage>
        <taxon>Bacteria</taxon>
        <taxon>Bacillati</taxon>
        <taxon>Actinomycetota</taxon>
        <taxon>Actinomycetes</taxon>
        <taxon>Sporichthyales</taxon>
        <taxon>Sporichthyaceae</taxon>
        <taxon>Longivirga</taxon>
    </lineage>
</organism>